<accession>A0A3P8J0Q4</accession>
<evidence type="ECO:0000256" key="4">
    <source>
        <dbReference type="ARBA" id="ARBA00022475"/>
    </source>
</evidence>
<dbReference type="KEGG" id="rtg:NCTC13098_04279"/>
<evidence type="ECO:0000256" key="6">
    <source>
        <dbReference type="ARBA" id="ARBA00022989"/>
    </source>
</evidence>
<feature type="transmembrane region" description="Helical" evidence="8">
    <location>
        <begin position="194"/>
        <end position="214"/>
    </location>
</feature>
<comment type="similarity">
    <text evidence="2">Belongs to the AzlC family.</text>
</comment>
<dbReference type="EMBL" id="LR131271">
    <property type="protein sequence ID" value="VDR27904.1"/>
    <property type="molecule type" value="Genomic_DNA"/>
</dbReference>
<keyword evidence="3" id="KW-0813">Transport</keyword>
<evidence type="ECO:0000256" key="3">
    <source>
        <dbReference type="ARBA" id="ARBA00022448"/>
    </source>
</evidence>
<feature type="transmembrane region" description="Helical" evidence="8">
    <location>
        <begin position="80"/>
        <end position="102"/>
    </location>
</feature>
<keyword evidence="5 8" id="KW-0812">Transmembrane</keyword>
<gene>
    <name evidence="9" type="primary">ygaZ_1</name>
    <name evidence="9" type="ORF">NCTC13098_04279</name>
</gene>
<evidence type="ECO:0000256" key="1">
    <source>
        <dbReference type="ARBA" id="ARBA00004651"/>
    </source>
</evidence>
<evidence type="ECO:0000256" key="8">
    <source>
        <dbReference type="SAM" id="Phobius"/>
    </source>
</evidence>
<reference evidence="9 10" key="1">
    <citation type="submission" date="2018-12" db="EMBL/GenBank/DDBJ databases">
        <authorList>
            <consortium name="Pathogen Informatics"/>
        </authorList>
    </citation>
    <scope>NUCLEOTIDE SEQUENCE [LARGE SCALE GENOMIC DNA]</scope>
    <source>
        <strain evidence="9 10">NCTC13098</strain>
    </source>
</reference>
<sequence>MPAMTKNSADLALLSGSLIGSGFRELMPISLFVAVFGAAFGLAASQEGLSHLTATMMSLLVFAGYAQFAALGLWGEPVPLVTLVATVFAINARHLLMGATLYPWLRYLSPARRYGIMAVASDANWAMAIQAFSRGKPGLGLLFGGGLALWLFWVVGTVVGLYFGSAIRDPQRYGLDMVMGCFLLSMVFEGERSLRTFIIWSVAAAASLLAYKWLPQNSHVIAGAIAGGIVGIVPGGKKNER</sequence>
<keyword evidence="7 8" id="KW-0472">Membrane</keyword>
<dbReference type="Pfam" id="PF03591">
    <property type="entry name" value="AzlC"/>
    <property type="match status" value="1"/>
</dbReference>
<dbReference type="AlphaFoldDB" id="A0A3P8J0Q4"/>
<evidence type="ECO:0000256" key="2">
    <source>
        <dbReference type="ARBA" id="ARBA00010735"/>
    </source>
</evidence>
<dbReference type="Proteomes" id="UP000274346">
    <property type="component" value="Chromosome"/>
</dbReference>
<dbReference type="GO" id="GO:1903785">
    <property type="term" value="P:L-valine transmembrane transport"/>
    <property type="evidence" value="ECO:0007669"/>
    <property type="project" value="TreeGrafter"/>
</dbReference>
<proteinExistence type="inferred from homology"/>
<keyword evidence="6 8" id="KW-1133">Transmembrane helix</keyword>
<feature type="transmembrane region" description="Helical" evidence="8">
    <location>
        <begin position="139"/>
        <end position="163"/>
    </location>
</feature>
<comment type="subcellular location">
    <subcellularLocation>
        <location evidence="1">Cell membrane</location>
        <topology evidence="1">Multi-pass membrane protein</topology>
    </subcellularLocation>
</comment>
<evidence type="ECO:0000256" key="5">
    <source>
        <dbReference type="ARBA" id="ARBA00022692"/>
    </source>
</evidence>
<dbReference type="InterPro" id="IPR011606">
    <property type="entry name" value="Brnchd-chn_aa_trnsp_permease"/>
</dbReference>
<keyword evidence="4" id="KW-1003">Cell membrane</keyword>
<feature type="transmembrane region" description="Helical" evidence="8">
    <location>
        <begin position="56"/>
        <end position="74"/>
    </location>
</feature>
<protein>
    <submittedName>
        <fullName evidence="9">Inner membrane protein YgaZ</fullName>
    </submittedName>
</protein>
<organism evidence="9 10">
    <name type="scientific">Raoultella terrigena</name>
    <name type="common">Klebsiella terrigena</name>
    <dbReference type="NCBI Taxonomy" id="577"/>
    <lineage>
        <taxon>Bacteria</taxon>
        <taxon>Pseudomonadati</taxon>
        <taxon>Pseudomonadota</taxon>
        <taxon>Gammaproteobacteria</taxon>
        <taxon>Enterobacterales</taxon>
        <taxon>Enterobacteriaceae</taxon>
        <taxon>Klebsiella/Raoultella group</taxon>
        <taxon>Raoultella</taxon>
    </lineage>
</organism>
<feature type="transmembrane region" description="Helical" evidence="8">
    <location>
        <begin position="220"/>
        <end position="236"/>
    </location>
</feature>
<evidence type="ECO:0000313" key="10">
    <source>
        <dbReference type="Proteomes" id="UP000274346"/>
    </source>
</evidence>
<evidence type="ECO:0000313" key="9">
    <source>
        <dbReference type="EMBL" id="VDR27904.1"/>
    </source>
</evidence>
<dbReference type="PANTHER" id="PTHR34979:SF1">
    <property type="entry name" value="INNER MEMBRANE PROTEIN YGAZ"/>
    <property type="match status" value="1"/>
</dbReference>
<evidence type="ECO:0000256" key="7">
    <source>
        <dbReference type="ARBA" id="ARBA00023136"/>
    </source>
</evidence>
<name>A0A3P8J0Q4_RAOTE</name>
<dbReference type="PANTHER" id="PTHR34979">
    <property type="entry name" value="INNER MEMBRANE PROTEIN YGAZ"/>
    <property type="match status" value="1"/>
</dbReference>
<feature type="transmembrane region" description="Helical" evidence="8">
    <location>
        <begin position="26"/>
        <end position="44"/>
    </location>
</feature>
<dbReference type="GO" id="GO:0005886">
    <property type="term" value="C:plasma membrane"/>
    <property type="evidence" value="ECO:0007669"/>
    <property type="project" value="UniProtKB-SubCell"/>
</dbReference>